<comment type="catalytic activity">
    <reaction evidence="1">
        <text>4-amino-5-aminomethyl-2-methylpyrimidine + H2O = 4-amino-5-hydroxymethyl-2-methylpyrimidine + NH4(+)</text>
        <dbReference type="Rhea" id="RHEA:31799"/>
        <dbReference type="ChEBI" id="CHEBI:15377"/>
        <dbReference type="ChEBI" id="CHEBI:16892"/>
        <dbReference type="ChEBI" id="CHEBI:28938"/>
        <dbReference type="ChEBI" id="CHEBI:63416"/>
        <dbReference type="EC" id="3.5.99.2"/>
    </reaction>
</comment>
<keyword evidence="1" id="KW-0784">Thiamine biosynthesis</keyword>
<sequence>MTMTEIDFSAGLFGKLRAGAGQIWESYVDHEFVRILGTGELPEACFRRFLVQDYLFLKHFARAYGLAVYKSQTVSDIRAANAALQGILQEVPLHVTYCASWGLSEAQMQYEPEANATITYTRYVNDIGNSGDLLDLLVALMPCVAGYAEIGQRLLAAPTTRIEGNPYGSWIENYKGEEYHEMVAASLCKFEDIGQRYGGETRLARLQEIFTTASRLEADFWQMGMDADPRRKTGA</sequence>
<dbReference type="EC" id="3.5.99.2" evidence="1"/>
<comment type="function">
    <text evidence="1">Catalyzes an amino-pyrimidine hydrolysis reaction at the C5' of the pyrimidine moiety of thiamine compounds, a reaction that is part of a thiamine salvage pathway.</text>
</comment>
<evidence type="ECO:0000259" key="2">
    <source>
        <dbReference type="Pfam" id="PF03070"/>
    </source>
</evidence>
<dbReference type="GO" id="GO:0009228">
    <property type="term" value="P:thiamine biosynthetic process"/>
    <property type="evidence" value="ECO:0007669"/>
    <property type="project" value="UniProtKB-KW"/>
</dbReference>
<name>A0A443IQW9_9RHOB</name>
<dbReference type="PANTHER" id="PTHR43198">
    <property type="entry name" value="BIFUNCTIONAL TH2 PROTEIN"/>
    <property type="match status" value="1"/>
</dbReference>
<keyword evidence="4" id="KW-1185">Reference proteome</keyword>
<dbReference type="Pfam" id="PF03070">
    <property type="entry name" value="TENA_THI-4"/>
    <property type="match status" value="1"/>
</dbReference>
<dbReference type="CDD" id="cd19367">
    <property type="entry name" value="TenA_C_ScTHI20-like"/>
    <property type="match status" value="1"/>
</dbReference>
<accession>A0A443IQW9</accession>
<reference evidence="3 4" key="1">
    <citation type="submission" date="2019-01" db="EMBL/GenBank/DDBJ databases">
        <title>Sinorhodobacter populi sp. nov. isolated from the symptomatic bark tissue of Populus euramericana canker.</title>
        <authorList>
            <person name="Xu G."/>
        </authorList>
    </citation>
    <scope>NUCLEOTIDE SEQUENCE [LARGE SCALE GENOMIC DNA]</scope>
    <source>
        <strain evidence="3 4">2D-5</strain>
    </source>
</reference>
<comment type="catalytic activity">
    <reaction evidence="1">
        <text>thiamine + H2O = 5-(2-hydroxyethyl)-4-methylthiazole + 4-amino-5-hydroxymethyl-2-methylpyrimidine + H(+)</text>
        <dbReference type="Rhea" id="RHEA:17509"/>
        <dbReference type="ChEBI" id="CHEBI:15377"/>
        <dbReference type="ChEBI" id="CHEBI:15378"/>
        <dbReference type="ChEBI" id="CHEBI:16892"/>
        <dbReference type="ChEBI" id="CHEBI:17957"/>
        <dbReference type="ChEBI" id="CHEBI:18385"/>
        <dbReference type="EC" id="3.5.99.2"/>
    </reaction>
</comment>
<dbReference type="AlphaFoldDB" id="A0A443IQW9"/>
<comment type="similarity">
    <text evidence="1">Belongs to the TenA family.</text>
</comment>
<protein>
    <recommendedName>
        <fullName evidence="1">Aminopyrimidine aminohydrolase</fullName>
        <ecNumber evidence="1">3.5.99.2</ecNumber>
    </recommendedName>
</protein>
<dbReference type="InterPro" id="IPR050967">
    <property type="entry name" value="Thiamine_Salvage_TenA"/>
</dbReference>
<organism evidence="3 4">
    <name type="scientific">Paenirhodobacter populi</name>
    <dbReference type="NCBI Taxonomy" id="2306993"/>
    <lineage>
        <taxon>Bacteria</taxon>
        <taxon>Pseudomonadati</taxon>
        <taxon>Pseudomonadota</taxon>
        <taxon>Alphaproteobacteria</taxon>
        <taxon>Rhodobacterales</taxon>
        <taxon>Rhodobacter group</taxon>
        <taxon>Paenirhodobacter</taxon>
    </lineage>
</organism>
<dbReference type="Proteomes" id="UP000285710">
    <property type="component" value="Unassembled WGS sequence"/>
</dbReference>
<dbReference type="PANTHER" id="PTHR43198:SF2">
    <property type="entry name" value="SI:CH1073-67J19.1-RELATED"/>
    <property type="match status" value="1"/>
</dbReference>
<keyword evidence="1" id="KW-0378">Hydrolase</keyword>
<reference evidence="3 4" key="2">
    <citation type="submission" date="2019-01" db="EMBL/GenBank/DDBJ databases">
        <authorList>
            <person name="Li Y."/>
        </authorList>
    </citation>
    <scope>NUCLEOTIDE SEQUENCE [LARGE SCALE GENOMIC DNA]</scope>
    <source>
        <strain evidence="3 4">2D-5</strain>
    </source>
</reference>
<dbReference type="Gene3D" id="1.20.910.10">
    <property type="entry name" value="Heme oxygenase-like"/>
    <property type="match status" value="1"/>
</dbReference>
<dbReference type="InterPro" id="IPR027574">
    <property type="entry name" value="Thiaminase_II"/>
</dbReference>
<dbReference type="SUPFAM" id="SSF48613">
    <property type="entry name" value="Heme oxygenase-like"/>
    <property type="match status" value="1"/>
</dbReference>
<dbReference type="UniPathway" id="UPA00060"/>
<evidence type="ECO:0000313" key="4">
    <source>
        <dbReference type="Proteomes" id="UP000285710"/>
    </source>
</evidence>
<dbReference type="GO" id="GO:0005829">
    <property type="term" value="C:cytosol"/>
    <property type="evidence" value="ECO:0007669"/>
    <property type="project" value="TreeGrafter"/>
</dbReference>
<evidence type="ECO:0000256" key="1">
    <source>
        <dbReference type="RuleBase" id="RU363093"/>
    </source>
</evidence>
<gene>
    <name evidence="3" type="primary">tenA</name>
    <name evidence="3" type="ORF">D2T33_13875</name>
</gene>
<proteinExistence type="inferred from homology"/>
<dbReference type="NCBIfam" id="TIGR04306">
    <property type="entry name" value="salvage_TenA"/>
    <property type="match status" value="1"/>
</dbReference>
<comment type="pathway">
    <text evidence="1">Cofactor biosynthesis; thiamine diphosphate biosynthesis.</text>
</comment>
<comment type="caution">
    <text evidence="3">The sequence shown here is derived from an EMBL/GenBank/DDBJ whole genome shotgun (WGS) entry which is preliminary data.</text>
</comment>
<dbReference type="EMBL" id="SAUW01000014">
    <property type="protein sequence ID" value="RWR09538.1"/>
    <property type="molecule type" value="Genomic_DNA"/>
</dbReference>
<feature type="domain" description="Thiaminase-2/PQQC" evidence="2">
    <location>
        <begin position="22"/>
        <end position="226"/>
    </location>
</feature>
<dbReference type="InterPro" id="IPR004305">
    <property type="entry name" value="Thiaminase-2/PQQC"/>
</dbReference>
<dbReference type="InterPro" id="IPR016084">
    <property type="entry name" value="Haem_Oase-like_multi-hlx"/>
</dbReference>
<dbReference type="GO" id="GO:0009229">
    <property type="term" value="P:thiamine diphosphate biosynthetic process"/>
    <property type="evidence" value="ECO:0007669"/>
    <property type="project" value="UniProtKB-UniPathway"/>
</dbReference>
<dbReference type="GO" id="GO:0050334">
    <property type="term" value="F:thiaminase activity"/>
    <property type="evidence" value="ECO:0007669"/>
    <property type="project" value="UniProtKB-EC"/>
</dbReference>
<evidence type="ECO:0000313" key="3">
    <source>
        <dbReference type="EMBL" id="RWR09538.1"/>
    </source>
</evidence>